<dbReference type="SUPFAM" id="SSF48403">
    <property type="entry name" value="Ankyrin repeat"/>
    <property type="match status" value="2"/>
</dbReference>
<dbReference type="RefSeq" id="XP_066692814.1">
    <property type="nucleotide sequence ID" value="XM_066850576.1"/>
</dbReference>
<evidence type="ECO:0000313" key="4">
    <source>
        <dbReference type="EMBL" id="KAK7937486.1"/>
    </source>
</evidence>
<dbReference type="PROSITE" id="PS50088">
    <property type="entry name" value="ANK_REPEAT"/>
    <property type="match status" value="6"/>
</dbReference>
<dbReference type="InterPro" id="IPR002110">
    <property type="entry name" value="Ankyrin_rpt"/>
</dbReference>
<keyword evidence="5" id="KW-1185">Reference proteome</keyword>
<dbReference type="Gene3D" id="1.25.40.20">
    <property type="entry name" value="Ankyrin repeat-containing domain"/>
    <property type="match status" value="2"/>
</dbReference>
<dbReference type="InterPro" id="IPR056884">
    <property type="entry name" value="NPHP3-like_N"/>
</dbReference>
<evidence type="ECO:0000256" key="2">
    <source>
        <dbReference type="PROSITE-ProRule" id="PRU00023"/>
    </source>
</evidence>
<dbReference type="SUPFAM" id="SSF52540">
    <property type="entry name" value="P-loop containing nucleoside triphosphate hydrolases"/>
    <property type="match status" value="1"/>
</dbReference>
<dbReference type="Proteomes" id="UP001391051">
    <property type="component" value="Unassembled WGS sequence"/>
</dbReference>
<feature type="repeat" description="ANK" evidence="2">
    <location>
        <begin position="1016"/>
        <end position="1037"/>
    </location>
</feature>
<organism evidence="4 5">
    <name type="scientific">Apiospora aurea</name>
    <dbReference type="NCBI Taxonomy" id="335848"/>
    <lineage>
        <taxon>Eukaryota</taxon>
        <taxon>Fungi</taxon>
        <taxon>Dikarya</taxon>
        <taxon>Ascomycota</taxon>
        <taxon>Pezizomycotina</taxon>
        <taxon>Sordariomycetes</taxon>
        <taxon>Xylariomycetidae</taxon>
        <taxon>Amphisphaeriales</taxon>
        <taxon>Apiosporaceae</taxon>
        <taxon>Apiospora</taxon>
    </lineage>
</organism>
<dbReference type="Gene3D" id="3.40.50.300">
    <property type="entry name" value="P-loop containing nucleotide triphosphate hydrolases"/>
    <property type="match status" value="1"/>
</dbReference>
<dbReference type="PROSITE" id="PS50837">
    <property type="entry name" value="NACHT"/>
    <property type="match status" value="1"/>
</dbReference>
<dbReference type="PANTHER" id="PTHR10039">
    <property type="entry name" value="AMELOGENIN"/>
    <property type="match status" value="1"/>
</dbReference>
<feature type="repeat" description="ANK" evidence="2">
    <location>
        <begin position="826"/>
        <end position="858"/>
    </location>
</feature>
<proteinExistence type="predicted"/>
<evidence type="ECO:0000259" key="3">
    <source>
        <dbReference type="PROSITE" id="PS50837"/>
    </source>
</evidence>
<keyword evidence="1" id="KW-0677">Repeat</keyword>
<accession>A0ABR1PSR3</accession>
<dbReference type="PROSITE" id="PS50297">
    <property type="entry name" value="ANK_REP_REGION"/>
    <property type="match status" value="6"/>
</dbReference>
<dbReference type="Pfam" id="PF13637">
    <property type="entry name" value="Ank_4"/>
    <property type="match status" value="1"/>
</dbReference>
<dbReference type="Pfam" id="PF22939">
    <property type="entry name" value="WHD_GPIID"/>
    <property type="match status" value="1"/>
</dbReference>
<sequence>MADPLSVAGSAVGIISLGIQVTQSLFDYYTALRSQYSDAAHTAKRLDSLAELLESLHHHCENRKFRADEADSVRRIESLIQECQEFVQELQGEADKFKETLATNIQSAVKITARRVAYPFRKSTLEKLDEDIGEITDRLQLALQILQQEVIHRVQDDVQDTQALLELVRSSQLSSELQSWLKAPEATINFNEACKKKHPRTGLWLVDGESFHAWLCSPRSFLWLRGFAGCGKSVLCSTAIQYTFRHRRSNPRIGIAFFFFTFNDKSKQDASALLRALIIQLSAQLGNHNDLSRLHGSYRYASPPDEALLGCLHQLVRGFQDVYVLIDALDESPRNQHREAMLQVIRDIRAWKEPGLHFLVTSRDEFDIQDGLGAKLEETIEMKNAEVDQDIAAFVAQHLRENRRLRKWQRYYDRIEKALADRANGVFRWVECQFTALAACAANQDLLNQLLQSLPRSLDETYARMLKNIEPEMREYARQMLSVLCCAMRPLTDLELIDALAVELGDNPRFNVERKFQDLTDLQLICPGFIEIDMDLDKREKTVRIAHFSVQEYLEDERILESQDVSLFHVRKQDAHIDMATVCLTLLLEPQGKEVQDTASIEKTYPLVKYAARYWPQHIASRTLRSRTERKISQLFQDPDGSFSAWVHIWNVDNWQGRLQSREAPSPIYYAALLGLTKILGELLNDGCSTTQVPVSTTTPLGDMNGQNRRVEMLLQAVSSLAAFFGLTKIFSWLLHTIHITARSPPLTITPNAFVNFGGGRFETETQGASEGHKEVAKVLPKERSDVNAQGGHFGNALQAASSEGYEKIVQMLLDKGAEVNAQGGEYGNALQAASSEGHEKIVQMLLDKGAEVNAQGGEYDNALQAASSEGHEKIVQMLLDKGADVNAQGGKYGNALQAASSERHEKIVQMLLDKGADVNAQGGEYGNALQAALSEGHEKIIQILLDKGAEVNAQGGRYGNALQAVSSRGHEKIVQMLLKYGADPDFAVKDGLDGKLGIAKLLAQCSASVDTPTDDGETPMHLAATNGHAQIVDLLL</sequence>
<reference evidence="4 5" key="1">
    <citation type="submission" date="2023-01" db="EMBL/GenBank/DDBJ databases">
        <title>Analysis of 21 Apiospora genomes using comparative genomics revels a genus with tremendous synthesis potential of carbohydrate active enzymes and secondary metabolites.</title>
        <authorList>
            <person name="Sorensen T."/>
        </authorList>
    </citation>
    <scope>NUCLEOTIDE SEQUENCE [LARGE SCALE GENOMIC DNA]</scope>
    <source>
        <strain evidence="4 5">CBS 24483</strain>
    </source>
</reference>
<dbReference type="EMBL" id="JAQQWE010000010">
    <property type="protein sequence ID" value="KAK7937486.1"/>
    <property type="molecule type" value="Genomic_DNA"/>
</dbReference>
<feature type="repeat" description="ANK" evidence="2">
    <location>
        <begin position="859"/>
        <end position="891"/>
    </location>
</feature>
<protein>
    <recommendedName>
        <fullName evidence="3">NACHT domain-containing protein</fullName>
    </recommendedName>
</protein>
<dbReference type="Pfam" id="PF24883">
    <property type="entry name" value="NPHP3_N"/>
    <property type="match status" value="1"/>
</dbReference>
<dbReference type="PANTHER" id="PTHR10039:SF16">
    <property type="entry name" value="GPI INOSITOL-DEACYLASE"/>
    <property type="match status" value="1"/>
</dbReference>
<dbReference type="InterPro" id="IPR054471">
    <property type="entry name" value="GPIID_WHD"/>
</dbReference>
<dbReference type="SMART" id="SM00248">
    <property type="entry name" value="ANK"/>
    <property type="match status" value="8"/>
</dbReference>
<feature type="repeat" description="ANK" evidence="2">
    <location>
        <begin position="925"/>
        <end position="957"/>
    </location>
</feature>
<dbReference type="InterPro" id="IPR007111">
    <property type="entry name" value="NACHT_NTPase"/>
</dbReference>
<dbReference type="InterPro" id="IPR027417">
    <property type="entry name" value="P-loop_NTPase"/>
</dbReference>
<gene>
    <name evidence="4" type="ORF">PG986_014354</name>
</gene>
<evidence type="ECO:0000313" key="5">
    <source>
        <dbReference type="Proteomes" id="UP001391051"/>
    </source>
</evidence>
<feature type="repeat" description="ANK" evidence="2">
    <location>
        <begin position="793"/>
        <end position="825"/>
    </location>
</feature>
<dbReference type="Pfam" id="PF12796">
    <property type="entry name" value="Ank_2"/>
    <property type="match status" value="3"/>
</dbReference>
<name>A0ABR1PSR3_9PEZI</name>
<dbReference type="GeneID" id="92083638"/>
<comment type="caution">
    <text evidence="4">The sequence shown here is derived from an EMBL/GenBank/DDBJ whole genome shotgun (WGS) entry which is preliminary data.</text>
</comment>
<dbReference type="InterPro" id="IPR036770">
    <property type="entry name" value="Ankyrin_rpt-contain_sf"/>
</dbReference>
<feature type="repeat" description="ANK" evidence="2">
    <location>
        <begin position="892"/>
        <end position="924"/>
    </location>
</feature>
<keyword evidence="2" id="KW-0040">ANK repeat</keyword>
<evidence type="ECO:0000256" key="1">
    <source>
        <dbReference type="ARBA" id="ARBA00022737"/>
    </source>
</evidence>
<feature type="domain" description="NACHT" evidence="3">
    <location>
        <begin position="220"/>
        <end position="363"/>
    </location>
</feature>